<proteinExistence type="predicted"/>
<dbReference type="EMBL" id="SPMZ01000064">
    <property type="protein sequence ID" value="NMQ20802.1"/>
    <property type="molecule type" value="Genomic_DNA"/>
</dbReference>
<accession>A0ABX1TN18</accession>
<sequence length="166" mass="18450">MKQRFGKACSLRKKDVVLVAPWLGYRDLSSGSIGLGKLGEGKGCQLYLEEVLSALSDFHGVKNLQINTLVIAGHSAGGLMMRDVIGALGGLKQNLKECWGFDCIYGPASTWSEWIRTNKTKAKLYFYIANGSNKISAVDLIKKSQWHTKKNQSSTRVVKIYLWPPR</sequence>
<keyword evidence="2" id="KW-1185">Reference proteome</keyword>
<gene>
    <name evidence="1" type="ORF">E4P82_17335</name>
</gene>
<dbReference type="RefSeq" id="WP_169250070.1">
    <property type="nucleotide sequence ID" value="NZ_SPMZ01000064.1"/>
</dbReference>
<dbReference type="Proteomes" id="UP000760480">
    <property type="component" value="Unassembled WGS sequence"/>
</dbReference>
<evidence type="ECO:0008006" key="3">
    <source>
        <dbReference type="Google" id="ProtNLM"/>
    </source>
</evidence>
<name>A0ABX1TN18_9GAMM</name>
<comment type="caution">
    <text evidence="1">The sequence shown here is derived from an EMBL/GenBank/DDBJ whole genome shotgun (WGS) entry which is preliminary data.</text>
</comment>
<organism evidence="1 2">
    <name type="scientific">Candidatus Competibacter phosphatis</name>
    <dbReference type="NCBI Taxonomy" id="221280"/>
    <lineage>
        <taxon>Bacteria</taxon>
        <taxon>Pseudomonadati</taxon>
        <taxon>Pseudomonadota</taxon>
        <taxon>Gammaproteobacteria</taxon>
        <taxon>Candidatus Competibacteraceae</taxon>
        <taxon>Candidatus Competibacter</taxon>
    </lineage>
</organism>
<protein>
    <recommendedName>
        <fullName evidence="3">Fungal lipase-like domain-containing protein</fullName>
    </recommendedName>
</protein>
<evidence type="ECO:0000313" key="1">
    <source>
        <dbReference type="EMBL" id="NMQ20802.1"/>
    </source>
</evidence>
<evidence type="ECO:0000313" key="2">
    <source>
        <dbReference type="Proteomes" id="UP000760480"/>
    </source>
</evidence>
<reference evidence="1 2" key="1">
    <citation type="submission" date="2019-03" db="EMBL/GenBank/DDBJ databases">
        <title>Metabolic reconstructions from genomes of highly enriched 'Candidatus Accumulibacter' and 'Candidatus Competibacter' bioreactor populations.</title>
        <authorList>
            <person name="Annavajhala M.K."/>
            <person name="Welles L."/>
            <person name="Abbas B."/>
            <person name="Sorokin D."/>
            <person name="Park H."/>
            <person name="Van Loosdrecht M."/>
            <person name="Chandran K."/>
        </authorList>
    </citation>
    <scope>NUCLEOTIDE SEQUENCE [LARGE SCALE GENOMIC DNA]</scope>
    <source>
        <strain evidence="1 2">SBR_G</strain>
    </source>
</reference>